<sequence length="286" mass="31193">MRWPVEFATGVAPLVEGRRSFRGADRRDIERELQAEEDWPGQPEFAVLDTGEQRGQRAVNGLLRWVPTVVGAIVNLGGPSGVGSDPREPRDPSESREPENEVEDFPVMWAERGTLARTVPWELDPDRVEHLATDLAVTDRTVYVLGYGPKSPDAAEVLWSTPRSTVTTAEVMPYSGAYPDLRLTFADGSWIRLNAKATSQTQLLVNAVNGTSRVIPEADLTEAQRAQVTETARRFKADSSRPPVFTRLPSGLVHAELRRAGGKGGSPISLCMDVDGAPAAPRPGDM</sequence>
<dbReference type="EMBL" id="FONG01000039">
    <property type="protein sequence ID" value="SFF92530.1"/>
    <property type="molecule type" value="Genomic_DNA"/>
</dbReference>
<organism evidence="2 3">
    <name type="scientific">Actinacidiphila alni</name>
    <dbReference type="NCBI Taxonomy" id="380248"/>
    <lineage>
        <taxon>Bacteria</taxon>
        <taxon>Bacillati</taxon>
        <taxon>Actinomycetota</taxon>
        <taxon>Actinomycetes</taxon>
        <taxon>Kitasatosporales</taxon>
        <taxon>Streptomycetaceae</taxon>
        <taxon>Actinacidiphila</taxon>
    </lineage>
</organism>
<feature type="region of interest" description="Disordered" evidence="1">
    <location>
        <begin position="76"/>
        <end position="103"/>
    </location>
</feature>
<gene>
    <name evidence="2" type="ORF">SAMN05216251_1392</name>
</gene>
<dbReference type="Proteomes" id="UP000199323">
    <property type="component" value="Unassembled WGS sequence"/>
</dbReference>
<reference evidence="2 3" key="1">
    <citation type="submission" date="2016-10" db="EMBL/GenBank/DDBJ databases">
        <authorList>
            <person name="de Groot N.N."/>
        </authorList>
    </citation>
    <scope>NUCLEOTIDE SEQUENCE [LARGE SCALE GENOMIC DNA]</scope>
    <source>
        <strain evidence="2 3">CGMCC 4.3510</strain>
    </source>
</reference>
<dbReference type="AlphaFoldDB" id="A0A1I2MNP0"/>
<name>A0A1I2MNP0_9ACTN</name>
<feature type="compositionally biased region" description="Basic and acidic residues" evidence="1">
    <location>
        <begin position="85"/>
        <end position="99"/>
    </location>
</feature>
<protein>
    <submittedName>
        <fullName evidence="2">Uncharacterized protein</fullName>
    </submittedName>
</protein>
<proteinExistence type="predicted"/>
<evidence type="ECO:0000256" key="1">
    <source>
        <dbReference type="SAM" id="MobiDB-lite"/>
    </source>
</evidence>
<keyword evidence="3" id="KW-1185">Reference proteome</keyword>
<evidence type="ECO:0000313" key="2">
    <source>
        <dbReference type="EMBL" id="SFF92530.1"/>
    </source>
</evidence>
<accession>A0A1I2MNP0</accession>
<evidence type="ECO:0000313" key="3">
    <source>
        <dbReference type="Proteomes" id="UP000199323"/>
    </source>
</evidence>